<dbReference type="PANTHER" id="PTHR11040:SF44">
    <property type="entry name" value="PROTEIN ZNTC-RELATED"/>
    <property type="match status" value="1"/>
</dbReference>
<sequence>MNSILLILILFVPAFASGIAVFFVQKKGTNFLKLILSFSGAYLFSITVLHLIPHVYQSNNTSPEVLGIYVLAGFLFQLFLEQFSQGIEHGHIHTADEHGHQHSHSFPIGIMFSLCLHAFLEGMPLAATHQTELALGISVHHIPAAFALGSILISTHLKRNTIIITLALFAAMTPFGFLLSKAISAGEVGDIQQYFDKIMAVVIGIFLHISTTILFESGSIDHHKFNKKKMIAVIAGVAIALASFAFGGHDHAHDHQEHQEHHDHDGHDGHEHHDHVH</sequence>
<dbReference type="STRING" id="1123265.GCA_000686625_03246"/>
<dbReference type="GeneID" id="78461179"/>
<feature type="transmembrane region" description="Helical" evidence="6">
    <location>
        <begin position="6"/>
        <end position="24"/>
    </location>
</feature>
<evidence type="ECO:0000256" key="3">
    <source>
        <dbReference type="ARBA" id="ARBA00022989"/>
    </source>
</evidence>
<evidence type="ECO:0000256" key="6">
    <source>
        <dbReference type="SAM" id="Phobius"/>
    </source>
</evidence>
<proteinExistence type="predicted"/>
<dbReference type="AlphaFoldDB" id="A0A4U9U7V9"/>
<feature type="transmembrane region" description="Helical" evidence="6">
    <location>
        <begin position="31"/>
        <end position="53"/>
    </location>
</feature>
<keyword evidence="10" id="KW-1185">Reference proteome</keyword>
<feature type="transmembrane region" description="Helical" evidence="6">
    <location>
        <begin position="65"/>
        <end position="84"/>
    </location>
</feature>
<dbReference type="InterPro" id="IPR003689">
    <property type="entry name" value="ZIP"/>
</dbReference>
<dbReference type="Proteomes" id="UP000308196">
    <property type="component" value="Chromosome"/>
</dbReference>
<reference evidence="8 9" key="1">
    <citation type="submission" date="2019-05" db="EMBL/GenBank/DDBJ databases">
        <authorList>
            <consortium name="Pathogen Informatics"/>
        </authorList>
    </citation>
    <scope>NUCLEOTIDE SEQUENCE [LARGE SCALE GENOMIC DNA]</scope>
    <source>
        <strain evidence="8 9">NCTC11429</strain>
    </source>
</reference>
<feature type="transmembrane region" description="Helical" evidence="6">
    <location>
        <begin position="198"/>
        <end position="218"/>
    </location>
</feature>
<dbReference type="GO" id="GO:0016020">
    <property type="term" value="C:membrane"/>
    <property type="evidence" value="ECO:0007669"/>
    <property type="project" value="UniProtKB-SubCell"/>
</dbReference>
<dbReference type="RefSeq" id="WP_028070028.1">
    <property type="nucleotide sequence ID" value="NZ_CP141191.1"/>
</dbReference>
<keyword evidence="3 6" id="KW-1133">Transmembrane helix</keyword>
<evidence type="ECO:0000256" key="1">
    <source>
        <dbReference type="ARBA" id="ARBA00004141"/>
    </source>
</evidence>
<evidence type="ECO:0000313" key="8">
    <source>
        <dbReference type="EMBL" id="VTR29155.1"/>
    </source>
</evidence>
<feature type="transmembrane region" description="Helical" evidence="6">
    <location>
        <begin position="160"/>
        <end position="178"/>
    </location>
</feature>
<gene>
    <name evidence="7" type="ORF">ABTW24_10445</name>
    <name evidence="8" type="ORF">NCTC11429_00362</name>
</gene>
<evidence type="ECO:0000313" key="9">
    <source>
        <dbReference type="Proteomes" id="UP000308196"/>
    </source>
</evidence>
<evidence type="ECO:0000313" key="7">
    <source>
        <dbReference type="EMBL" id="MEZ0452016.1"/>
    </source>
</evidence>
<evidence type="ECO:0000313" key="10">
    <source>
        <dbReference type="Proteomes" id="UP001566204"/>
    </source>
</evidence>
<comment type="subcellular location">
    <subcellularLocation>
        <location evidence="1">Membrane</location>
        <topology evidence="1">Multi-pass membrane protein</topology>
    </subcellularLocation>
</comment>
<keyword evidence="2 6" id="KW-0812">Transmembrane</keyword>
<feature type="transmembrane region" description="Helical" evidence="6">
    <location>
        <begin position="105"/>
        <end position="127"/>
    </location>
</feature>
<accession>A0A4U9U7V9</accession>
<dbReference type="EMBL" id="JBEOQB010000002">
    <property type="protein sequence ID" value="MEZ0452016.1"/>
    <property type="molecule type" value="Genomic_DNA"/>
</dbReference>
<evidence type="ECO:0000256" key="4">
    <source>
        <dbReference type="ARBA" id="ARBA00023136"/>
    </source>
</evidence>
<dbReference type="PANTHER" id="PTHR11040">
    <property type="entry name" value="ZINC/IRON TRANSPORTER"/>
    <property type="match status" value="1"/>
</dbReference>
<feature type="region of interest" description="Disordered" evidence="5">
    <location>
        <begin position="252"/>
        <end position="277"/>
    </location>
</feature>
<dbReference type="GO" id="GO:0005385">
    <property type="term" value="F:zinc ion transmembrane transporter activity"/>
    <property type="evidence" value="ECO:0007669"/>
    <property type="project" value="TreeGrafter"/>
</dbReference>
<dbReference type="EMBL" id="LR590484">
    <property type="protein sequence ID" value="VTR29155.1"/>
    <property type="molecule type" value="Genomic_DNA"/>
</dbReference>
<name>A0A4U9U7V9_9SPHI</name>
<dbReference type="Pfam" id="PF02535">
    <property type="entry name" value="Zip"/>
    <property type="match status" value="1"/>
</dbReference>
<evidence type="ECO:0000256" key="2">
    <source>
        <dbReference type="ARBA" id="ARBA00022692"/>
    </source>
</evidence>
<organism evidence="8 9">
    <name type="scientific">Sphingobacterium thalpophilum</name>
    <dbReference type="NCBI Taxonomy" id="259"/>
    <lineage>
        <taxon>Bacteria</taxon>
        <taxon>Pseudomonadati</taxon>
        <taxon>Bacteroidota</taxon>
        <taxon>Sphingobacteriia</taxon>
        <taxon>Sphingobacteriales</taxon>
        <taxon>Sphingobacteriaceae</taxon>
        <taxon>Sphingobacterium</taxon>
    </lineage>
</organism>
<feature type="transmembrane region" description="Helical" evidence="6">
    <location>
        <begin position="230"/>
        <end position="248"/>
    </location>
</feature>
<reference evidence="7 10" key="2">
    <citation type="submission" date="2024-06" db="EMBL/GenBank/DDBJ databases">
        <title>Soil Sphingobacterium thalpophilum.</title>
        <authorList>
            <person name="Yang J."/>
            <person name="Li J."/>
        </authorList>
    </citation>
    <scope>NUCLEOTIDE SEQUENCE [LARGE SCALE GENOMIC DNA]</scope>
    <source>
        <strain evidence="7 10">22g91tb</strain>
    </source>
</reference>
<dbReference type="KEGG" id="stha:NCTC11429_00362"/>
<feature type="transmembrane region" description="Helical" evidence="6">
    <location>
        <begin position="133"/>
        <end position="153"/>
    </location>
</feature>
<dbReference type="Proteomes" id="UP001566204">
    <property type="component" value="Unassembled WGS sequence"/>
</dbReference>
<keyword evidence="4 6" id="KW-0472">Membrane</keyword>
<evidence type="ECO:0000256" key="5">
    <source>
        <dbReference type="SAM" id="MobiDB-lite"/>
    </source>
</evidence>
<protein>
    <submittedName>
        <fullName evidence="8">ZIP Zinc transporter</fullName>
    </submittedName>
    <submittedName>
        <fullName evidence="7">ZIP family metal transporter</fullName>
    </submittedName>
</protein>